<evidence type="ECO:0000313" key="12">
    <source>
        <dbReference type="EMBL" id="MCC9641308.1"/>
    </source>
</evidence>
<evidence type="ECO:0000256" key="7">
    <source>
        <dbReference type="ARBA" id="ARBA00023244"/>
    </source>
</evidence>
<comment type="cofactor">
    <cofactor evidence="1">
        <name>dipyrromethane</name>
        <dbReference type="ChEBI" id="CHEBI:60342"/>
    </cofactor>
</comment>
<name>A0ABS8NEP1_9BACT</name>
<evidence type="ECO:0000259" key="11">
    <source>
        <dbReference type="Pfam" id="PF03900"/>
    </source>
</evidence>
<dbReference type="PRINTS" id="PR00151">
    <property type="entry name" value="PORPHBDMNASE"/>
</dbReference>
<dbReference type="InterPro" id="IPR022418">
    <property type="entry name" value="Porphobilinogen_deaminase_C"/>
</dbReference>
<protein>
    <recommendedName>
        <fullName evidence="9">Hydroxymethylbilane synthase</fullName>
        <ecNumber evidence="9">2.5.1.61</ecNumber>
    </recommendedName>
</protein>
<comment type="caution">
    <text evidence="12">The sequence shown here is derived from an EMBL/GenBank/DDBJ whole genome shotgun (WGS) entry which is preliminary data.</text>
</comment>
<dbReference type="Gene3D" id="3.40.190.10">
    <property type="entry name" value="Periplasmic binding protein-like II"/>
    <property type="match status" value="2"/>
</dbReference>
<evidence type="ECO:0000313" key="13">
    <source>
        <dbReference type="Proteomes" id="UP001430306"/>
    </source>
</evidence>
<feature type="domain" description="Porphobilinogen deaminase N-terminal" evidence="10">
    <location>
        <begin position="1"/>
        <end position="205"/>
    </location>
</feature>
<dbReference type="Gene3D" id="3.30.160.40">
    <property type="entry name" value="Porphobilinogen deaminase, C-terminal domain"/>
    <property type="match status" value="1"/>
</dbReference>
<accession>A0ABS8NEP1</accession>
<dbReference type="InterPro" id="IPR036803">
    <property type="entry name" value="Porphobilinogen_deaminase_C_sf"/>
</dbReference>
<dbReference type="EMBL" id="JAJKFW010000006">
    <property type="protein sequence ID" value="MCC9641308.1"/>
    <property type="molecule type" value="Genomic_DNA"/>
</dbReference>
<keyword evidence="13" id="KW-1185">Reference proteome</keyword>
<comment type="catalytic activity">
    <reaction evidence="8">
        <text>4 porphobilinogen + H2O = hydroxymethylbilane + 4 NH4(+)</text>
        <dbReference type="Rhea" id="RHEA:13185"/>
        <dbReference type="ChEBI" id="CHEBI:15377"/>
        <dbReference type="ChEBI" id="CHEBI:28938"/>
        <dbReference type="ChEBI" id="CHEBI:57845"/>
        <dbReference type="ChEBI" id="CHEBI:58126"/>
        <dbReference type="EC" id="2.5.1.61"/>
    </reaction>
</comment>
<evidence type="ECO:0000256" key="3">
    <source>
        <dbReference type="ARBA" id="ARBA00004735"/>
    </source>
</evidence>
<dbReference type="GO" id="GO:0004418">
    <property type="term" value="F:hydroxymethylbilane synthase activity"/>
    <property type="evidence" value="ECO:0007669"/>
    <property type="project" value="UniProtKB-EC"/>
</dbReference>
<dbReference type="SUPFAM" id="SSF54782">
    <property type="entry name" value="Porphobilinogen deaminase (hydroxymethylbilane synthase), C-terminal domain"/>
    <property type="match status" value="1"/>
</dbReference>
<dbReference type="Pfam" id="PF03900">
    <property type="entry name" value="Porphobil_deamC"/>
    <property type="match status" value="1"/>
</dbReference>
<dbReference type="SUPFAM" id="SSF53850">
    <property type="entry name" value="Periplasmic binding protein-like II"/>
    <property type="match status" value="1"/>
</dbReference>
<evidence type="ECO:0000256" key="8">
    <source>
        <dbReference type="ARBA" id="ARBA00048169"/>
    </source>
</evidence>
<evidence type="ECO:0000256" key="9">
    <source>
        <dbReference type="NCBIfam" id="TIGR00212"/>
    </source>
</evidence>
<evidence type="ECO:0000256" key="5">
    <source>
        <dbReference type="ARBA" id="ARBA00011245"/>
    </source>
</evidence>
<dbReference type="Pfam" id="PF01379">
    <property type="entry name" value="Porphobil_deam"/>
    <property type="match status" value="1"/>
</dbReference>
<keyword evidence="7" id="KW-0627">Porphyrin biosynthesis</keyword>
<dbReference type="NCBIfam" id="TIGR00212">
    <property type="entry name" value="hemC"/>
    <property type="match status" value="1"/>
</dbReference>
<comment type="similarity">
    <text evidence="4">Belongs to the HMBS family.</text>
</comment>
<dbReference type="PIRSF" id="PIRSF001438">
    <property type="entry name" value="4pyrrol_synth_OHMeBilane_synth"/>
    <property type="match status" value="1"/>
</dbReference>
<reference evidence="12" key="1">
    <citation type="submission" date="2021-11" db="EMBL/GenBank/DDBJ databases">
        <title>Genome sequence.</title>
        <authorList>
            <person name="Sun Q."/>
        </authorList>
    </citation>
    <scope>NUCLEOTIDE SEQUENCE</scope>
    <source>
        <strain evidence="12">JC740</strain>
    </source>
</reference>
<dbReference type="InterPro" id="IPR022419">
    <property type="entry name" value="Porphobilin_deaminase_cofac_BS"/>
</dbReference>
<comment type="pathway">
    <text evidence="3">Porphyrin-containing compound metabolism; protoporphyrin-IX biosynthesis; coproporphyrinogen-III from 5-aminolevulinate: step 2/4.</text>
</comment>
<comment type="subunit">
    <text evidence="5">Monomer.</text>
</comment>
<evidence type="ECO:0000256" key="1">
    <source>
        <dbReference type="ARBA" id="ARBA00001916"/>
    </source>
</evidence>
<dbReference type="InterPro" id="IPR000860">
    <property type="entry name" value="HemC"/>
</dbReference>
<dbReference type="InterPro" id="IPR022417">
    <property type="entry name" value="Porphobilin_deaminase_N"/>
</dbReference>
<feature type="domain" description="Porphobilinogen deaminase C-terminal" evidence="11">
    <location>
        <begin position="222"/>
        <end position="305"/>
    </location>
</feature>
<dbReference type="EC" id="2.5.1.61" evidence="9"/>
<comment type="function">
    <text evidence="2">Tetrapolymerization of the monopyrrole PBG into the hydroxymethylbilane pre-uroporphyrinogen in several discrete steps.</text>
</comment>
<dbReference type="PANTHER" id="PTHR11557">
    <property type="entry name" value="PORPHOBILINOGEN DEAMINASE"/>
    <property type="match status" value="1"/>
</dbReference>
<keyword evidence="6 12" id="KW-0808">Transferase</keyword>
<evidence type="ECO:0000256" key="4">
    <source>
        <dbReference type="ARBA" id="ARBA00005638"/>
    </source>
</evidence>
<sequence length="322" mass="34785">MWQAEHVAESLKKLGISTDIVPLVSKGDTDMRPIDATRQVGLFTKRIQQALVDGEADVAVHSLKDLPTEPDDRFLLAAVPPRESVLDGLVFPDDRSLPENTDSEIIESPLPLLPQGARIGTGSTRRLAQLMHLRPDLQISPIRGNVQTRLAKLNAGEFDAIVLAHAGILRLEMTKLPFRLFPLTEMLPAPGQGALGIEVRSEDAVARDAISRLNHAPARAATTAERTVLSELHGGCLAPIACHATVQSTGTAERTASLRLEAVVMSADGSQRIHEVATSDIELIDSDLETAAARQLGTDVARSMRQQGADELIRTVRDNHSN</sequence>
<evidence type="ECO:0000256" key="6">
    <source>
        <dbReference type="ARBA" id="ARBA00022679"/>
    </source>
</evidence>
<dbReference type="PANTHER" id="PTHR11557:SF0">
    <property type="entry name" value="PORPHOBILINOGEN DEAMINASE"/>
    <property type="match status" value="1"/>
</dbReference>
<dbReference type="PROSITE" id="PS00533">
    <property type="entry name" value="PORPHOBILINOGEN_DEAM"/>
    <property type="match status" value="1"/>
</dbReference>
<dbReference type="Proteomes" id="UP001430306">
    <property type="component" value="Unassembled WGS sequence"/>
</dbReference>
<gene>
    <name evidence="12" type="primary">hemC</name>
    <name evidence="12" type="ORF">LOC71_03410</name>
</gene>
<proteinExistence type="inferred from homology"/>
<evidence type="ECO:0000256" key="2">
    <source>
        <dbReference type="ARBA" id="ARBA00002869"/>
    </source>
</evidence>
<dbReference type="CDD" id="cd00494">
    <property type="entry name" value="PBP2_HMBS"/>
    <property type="match status" value="1"/>
</dbReference>
<evidence type="ECO:0000259" key="10">
    <source>
        <dbReference type="Pfam" id="PF01379"/>
    </source>
</evidence>
<organism evidence="12 13">
    <name type="scientific">Rhodopirellula halodulae</name>
    <dbReference type="NCBI Taxonomy" id="2894198"/>
    <lineage>
        <taxon>Bacteria</taxon>
        <taxon>Pseudomonadati</taxon>
        <taxon>Planctomycetota</taxon>
        <taxon>Planctomycetia</taxon>
        <taxon>Pirellulales</taxon>
        <taxon>Pirellulaceae</taxon>
        <taxon>Rhodopirellula</taxon>
    </lineage>
</organism>